<sequence>MGMRTICAIIFLLFSGLAIAGLAGGAAVAAQDDGPLLVFAASSLAGVLEPALAGSEEGAKARIAYAGSGPLARQIAAGARADLFISANRQWVEYLAQNGLAEDVGARVILANALVIAAAPGVEVPDGPLGKAGLASLLDGQRLAMGNPAYVPAGGYGKLALEWYGVWEAVRARAVLTDSVRATTALVARGEVPYGLIYLTDARAAGLEVVVVLDEDSHPPVRYAAVPVRGGRTGRALRFLAELAAPAAQEVFAAFGFPQLK</sequence>
<organism evidence="3">
    <name type="scientific">hydrothermal vent metagenome</name>
    <dbReference type="NCBI Taxonomy" id="652676"/>
    <lineage>
        <taxon>unclassified sequences</taxon>
        <taxon>metagenomes</taxon>
        <taxon>ecological metagenomes</taxon>
    </lineage>
</organism>
<dbReference type="PANTHER" id="PTHR30632:SF17">
    <property type="entry name" value="MOLYBDATE-BINDING PROTEIN MODA"/>
    <property type="match status" value="1"/>
</dbReference>
<dbReference type="InterPro" id="IPR005950">
    <property type="entry name" value="ModA"/>
</dbReference>
<keyword evidence="2" id="KW-0732">Signal</keyword>
<evidence type="ECO:0008006" key="4">
    <source>
        <dbReference type="Google" id="ProtNLM"/>
    </source>
</evidence>
<protein>
    <recommendedName>
        <fullName evidence="4">Molybdenum ABC transporter, periplasmic molybdenum-binding protein ModA (TC 3.A.1.8.1)</fullName>
    </recommendedName>
</protein>
<dbReference type="PANTHER" id="PTHR30632">
    <property type="entry name" value="MOLYBDATE-BINDING PERIPLASMIC PROTEIN"/>
    <property type="match status" value="1"/>
</dbReference>
<evidence type="ECO:0000256" key="2">
    <source>
        <dbReference type="ARBA" id="ARBA00022729"/>
    </source>
</evidence>
<dbReference type="GO" id="GO:0030288">
    <property type="term" value="C:outer membrane-bounded periplasmic space"/>
    <property type="evidence" value="ECO:0007669"/>
    <property type="project" value="TreeGrafter"/>
</dbReference>
<name>A0A3B0TQQ5_9ZZZZ</name>
<dbReference type="AlphaFoldDB" id="A0A3B0TQQ5"/>
<dbReference type="GO" id="GO:0030973">
    <property type="term" value="F:molybdate ion binding"/>
    <property type="evidence" value="ECO:0007669"/>
    <property type="project" value="TreeGrafter"/>
</dbReference>
<dbReference type="Gene3D" id="3.40.190.10">
    <property type="entry name" value="Periplasmic binding protein-like II"/>
    <property type="match status" value="2"/>
</dbReference>
<dbReference type="PIRSF" id="PIRSF004846">
    <property type="entry name" value="ModA"/>
    <property type="match status" value="1"/>
</dbReference>
<reference evidence="3" key="1">
    <citation type="submission" date="2018-06" db="EMBL/GenBank/DDBJ databases">
        <authorList>
            <person name="Zhirakovskaya E."/>
        </authorList>
    </citation>
    <scope>NUCLEOTIDE SEQUENCE</scope>
</reference>
<evidence type="ECO:0000256" key="1">
    <source>
        <dbReference type="ARBA" id="ARBA00022723"/>
    </source>
</evidence>
<dbReference type="Pfam" id="PF13531">
    <property type="entry name" value="SBP_bac_11"/>
    <property type="match status" value="1"/>
</dbReference>
<dbReference type="GO" id="GO:0046872">
    <property type="term" value="F:metal ion binding"/>
    <property type="evidence" value="ECO:0007669"/>
    <property type="project" value="UniProtKB-KW"/>
</dbReference>
<proteinExistence type="predicted"/>
<evidence type="ECO:0000313" key="3">
    <source>
        <dbReference type="EMBL" id="VAW10964.1"/>
    </source>
</evidence>
<dbReference type="GO" id="GO:0015689">
    <property type="term" value="P:molybdate ion transport"/>
    <property type="evidence" value="ECO:0007669"/>
    <property type="project" value="InterPro"/>
</dbReference>
<accession>A0A3B0TQQ5</accession>
<gene>
    <name evidence="3" type="ORF">MNBD_ALPHA09-1024</name>
</gene>
<dbReference type="SUPFAM" id="SSF53850">
    <property type="entry name" value="Periplasmic binding protein-like II"/>
    <property type="match status" value="1"/>
</dbReference>
<dbReference type="InterPro" id="IPR050682">
    <property type="entry name" value="ModA/WtpA"/>
</dbReference>
<dbReference type="NCBIfam" id="TIGR01256">
    <property type="entry name" value="modA"/>
    <property type="match status" value="1"/>
</dbReference>
<keyword evidence="1" id="KW-0479">Metal-binding</keyword>
<dbReference type="EMBL" id="UOEM01000023">
    <property type="protein sequence ID" value="VAW10964.1"/>
    <property type="molecule type" value="Genomic_DNA"/>
</dbReference>